<comment type="caution">
    <text evidence="1">The sequence shown here is derived from an EMBL/GenBank/DDBJ whole genome shotgun (WGS) entry which is preliminary data.</text>
</comment>
<sequence length="133" mass="14714">MSQPLGRQQFRSVAIGQMFCMDSIDFQKLDCSAAVLILSSEDGTLEPIRAIRVVADAWSDVIGSPSEYRQRGIHQSYAVPNTRQPPDCEVQGCLCARKSSVKSVNPDWDANLTKSSFDRIGAFIKVELTSEDE</sequence>
<reference evidence="1 2" key="1">
    <citation type="submission" date="2019-02" db="EMBL/GenBank/DDBJ databases">
        <title>Deep-cultivation of Planctomycetes and their phenomic and genomic characterization uncovers novel biology.</title>
        <authorList>
            <person name="Wiegand S."/>
            <person name="Jogler M."/>
            <person name="Boedeker C."/>
            <person name="Pinto D."/>
            <person name="Vollmers J."/>
            <person name="Rivas-Marin E."/>
            <person name="Kohn T."/>
            <person name="Peeters S.H."/>
            <person name="Heuer A."/>
            <person name="Rast P."/>
            <person name="Oberbeckmann S."/>
            <person name="Bunk B."/>
            <person name="Jeske O."/>
            <person name="Meyerdierks A."/>
            <person name="Storesund J.E."/>
            <person name="Kallscheuer N."/>
            <person name="Luecker S."/>
            <person name="Lage O.M."/>
            <person name="Pohl T."/>
            <person name="Merkel B.J."/>
            <person name="Hornburger P."/>
            <person name="Mueller R.-W."/>
            <person name="Bruemmer F."/>
            <person name="Labrenz M."/>
            <person name="Spormann A.M."/>
            <person name="Op Den Camp H."/>
            <person name="Overmann J."/>
            <person name="Amann R."/>
            <person name="Jetten M.S.M."/>
            <person name="Mascher T."/>
            <person name="Medema M.H."/>
            <person name="Devos D.P."/>
            <person name="Kaster A.-K."/>
            <person name="Ovreas L."/>
            <person name="Rohde M."/>
            <person name="Galperin M.Y."/>
            <person name="Jogler C."/>
        </authorList>
    </citation>
    <scope>NUCLEOTIDE SEQUENCE [LARGE SCALE GENOMIC DNA]</scope>
    <source>
        <strain evidence="1 2">Poly59</strain>
    </source>
</reference>
<dbReference type="AlphaFoldDB" id="A0A5C6ER47"/>
<proteinExistence type="predicted"/>
<protein>
    <submittedName>
        <fullName evidence="1">Uncharacterized protein</fullName>
    </submittedName>
</protein>
<dbReference type="Proteomes" id="UP000317977">
    <property type="component" value="Unassembled WGS sequence"/>
</dbReference>
<name>A0A5C6ER47_9BACT</name>
<accession>A0A5C6ER47</accession>
<evidence type="ECO:0000313" key="1">
    <source>
        <dbReference type="EMBL" id="TWU51408.1"/>
    </source>
</evidence>
<gene>
    <name evidence="1" type="ORF">Poly59_30000</name>
</gene>
<dbReference type="EMBL" id="SJPX01000003">
    <property type="protein sequence ID" value="TWU51408.1"/>
    <property type="molecule type" value="Genomic_DNA"/>
</dbReference>
<keyword evidence="2" id="KW-1185">Reference proteome</keyword>
<organism evidence="1 2">
    <name type="scientific">Rubripirellula reticaptiva</name>
    <dbReference type="NCBI Taxonomy" id="2528013"/>
    <lineage>
        <taxon>Bacteria</taxon>
        <taxon>Pseudomonadati</taxon>
        <taxon>Planctomycetota</taxon>
        <taxon>Planctomycetia</taxon>
        <taxon>Pirellulales</taxon>
        <taxon>Pirellulaceae</taxon>
        <taxon>Rubripirellula</taxon>
    </lineage>
</organism>
<evidence type="ECO:0000313" key="2">
    <source>
        <dbReference type="Proteomes" id="UP000317977"/>
    </source>
</evidence>